<dbReference type="GO" id="GO:0000166">
    <property type="term" value="F:nucleotide binding"/>
    <property type="evidence" value="ECO:0007669"/>
    <property type="project" value="InterPro"/>
</dbReference>
<dbReference type="InterPro" id="IPR036291">
    <property type="entry name" value="NAD(P)-bd_dom_sf"/>
</dbReference>
<dbReference type="Proteomes" id="UP000030653">
    <property type="component" value="Unassembled WGS sequence"/>
</dbReference>
<evidence type="ECO:0000256" key="1">
    <source>
        <dbReference type="ARBA" id="ARBA00010928"/>
    </source>
</evidence>
<feature type="domain" description="Gfo/Idh/MocA-like oxidoreductase N-terminal" evidence="3">
    <location>
        <begin position="12"/>
        <end position="126"/>
    </location>
</feature>
<evidence type="ECO:0000313" key="5">
    <source>
        <dbReference type="Proteomes" id="UP000030653"/>
    </source>
</evidence>
<dbReference type="STRING" id="1858805.M5FPM5"/>
<dbReference type="GeneID" id="63692035"/>
<dbReference type="Gene3D" id="3.40.50.720">
    <property type="entry name" value="NAD(P)-binding Rossmann-like Domain"/>
    <property type="match status" value="1"/>
</dbReference>
<dbReference type="PANTHER" id="PTHR43708">
    <property type="entry name" value="CONSERVED EXPRESSED OXIDOREDUCTASE (EUROFUNG)"/>
    <property type="match status" value="1"/>
</dbReference>
<dbReference type="HOGENOM" id="CLU_028866_0_0_1"/>
<gene>
    <name evidence="4" type="ORF">DACRYDRAFT_90772</name>
</gene>
<evidence type="ECO:0000313" key="4">
    <source>
        <dbReference type="EMBL" id="EJT98665.1"/>
    </source>
</evidence>
<dbReference type="PANTHER" id="PTHR43708:SF5">
    <property type="entry name" value="CONSERVED EXPRESSED OXIDOREDUCTASE (EUROFUNG)-RELATED"/>
    <property type="match status" value="1"/>
</dbReference>
<dbReference type="InterPro" id="IPR051317">
    <property type="entry name" value="Gfo/Idh/MocA_oxidoreduct"/>
</dbReference>
<dbReference type="RefSeq" id="XP_040625563.1">
    <property type="nucleotide sequence ID" value="XM_040776973.1"/>
</dbReference>
<dbReference type="AlphaFoldDB" id="M5FPM5"/>
<keyword evidence="2" id="KW-0560">Oxidoreductase</keyword>
<evidence type="ECO:0000259" key="3">
    <source>
        <dbReference type="Pfam" id="PF01408"/>
    </source>
</evidence>
<accession>M5FPM5</accession>
<dbReference type="Pfam" id="PF01408">
    <property type="entry name" value="GFO_IDH_MocA"/>
    <property type="match status" value="1"/>
</dbReference>
<evidence type="ECO:0000256" key="2">
    <source>
        <dbReference type="ARBA" id="ARBA00023002"/>
    </source>
</evidence>
<protein>
    <submittedName>
        <fullName evidence="4">NADP-binding protein</fullName>
    </submittedName>
</protein>
<proteinExistence type="inferred from homology"/>
<name>M5FPM5_DACPD</name>
<sequence length="328" mass="36111">MAPGPETKNKILRVGLVGTGSVAQVIHLPVLALMSHLFKVTALCDISAQSRAHSAQKWGITKTYESSKDLCADRKLLIFRQAPVAREAIAQGKHVFIEKPMCLTLEDADTISAAANKAGVVAFVGYMRRYAPALQQAIDLVGGLEKNAFFIPQSGTFPLAFTDFPPNALTARQSLEESIYARALGPRAQDAQLRALLRFLGGLGAHDLSVMRQVLGMPVSRFVSAMFDYGSFVCTYETGVDQVGRFDACVEVFGGDKRVKLDYDTPFIKGLPIHIIKIIPTFEDPYTLEMKELWDAIVEGKEFKSTVEDARKEVEIWAMIVDALPKQQ</sequence>
<dbReference type="EMBL" id="JH795872">
    <property type="protein sequence ID" value="EJT98665.1"/>
    <property type="molecule type" value="Genomic_DNA"/>
</dbReference>
<comment type="similarity">
    <text evidence="1">Belongs to the Gfo/Idh/MocA family.</text>
</comment>
<dbReference type="OrthoDB" id="3357728at2759"/>
<reference evidence="4 5" key="1">
    <citation type="journal article" date="2012" name="Science">
        <title>The Paleozoic origin of enzymatic lignin decomposition reconstructed from 31 fungal genomes.</title>
        <authorList>
            <person name="Floudas D."/>
            <person name="Binder M."/>
            <person name="Riley R."/>
            <person name="Barry K."/>
            <person name="Blanchette R.A."/>
            <person name="Henrissat B."/>
            <person name="Martinez A.T."/>
            <person name="Otillar R."/>
            <person name="Spatafora J.W."/>
            <person name="Yadav J.S."/>
            <person name="Aerts A."/>
            <person name="Benoit I."/>
            <person name="Boyd A."/>
            <person name="Carlson A."/>
            <person name="Copeland A."/>
            <person name="Coutinho P.M."/>
            <person name="de Vries R.P."/>
            <person name="Ferreira P."/>
            <person name="Findley K."/>
            <person name="Foster B."/>
            <person name="Gaskell J."/>
            <person name="Glotzer D."/>
            <person name="Gorecki P."/>
            <person name="Heitman J."/>
            <person name="Hesse C."/>
            <person name="Hori C."/>
            <person name="Igarashi K."/>
            <person name="Jurgens J.A."/>
            <person name="Kallen N."/>
            <person name="Kersten P."/>
            <person name="Kohler A."/>
            <person name="Kuees U."/>
            <person name="Kumar T.K.A."/>
            <person name="Kuo A."/>
            <person name="LaButti K."/>
            <person name="Larrondo L.F."/>
            <person name="Lindquist E."/>
            <person name="Ling A."/>
            <person name="Lombard V."/>
            <person name="Lucas S."/>
            <person name="Lundell T."/>
            <person name="Martin R."/>
            <person name="McLaughlin D.J."/>
            <person name="Morgenstern I."/>
            <person name="Morin E."/>
            <person name="Murat C."/>
            <person name="Nagy L.G."/>
            <person name="Nolan M."/>
            <person name="Ohm R.A."/>
            <person name="Patyshakuliyeva A."/>
            <person name="Rokas A."/>
            <person name="Ruiz-Duenas F.J."/>
            <person name="Sabat G."/>
            <person name="Salamov A."/>
            <person name="Samejima M."/>
            <person name="Schmutz J."/>
            <person name="Slot J.C."/>
            <person name="St John F."/>
            <person name="Stenlid J."/>
            <person name="Sun H."/>
            <person name="Sun S."/>
            <person name="Syed K."/>
            <person name="Tsang A."/>
            <person name="Wiebenga A."/>
            <person name="Young D."/>
            <person name="Pisabarro A."/>
            <person name="Eastwood D.C."/>
            <person name="Martin F."/>
            <person name="Cullen D."/>
            <person name="Grigoriev I.V."/>
            <person name="Hibbett D.S."/>
        </authorList>
    </citation>
    <scope>NUCLEOTIDE SEQUENCE [LARGE SCALE GENOMIC DNA]</scope>
    <source>
        <strain evidence="4 5">DJM-731 SS1</strain>
    </source>
</reference>
<dbReference type="OMA" id="EITQVAH"/>
<dbReference type="InterPro" id="IPR000683">
    <property type="entry name" value="Gfo/Idh/MocA-like_OxRdtase_N"/>
</dbReference>
<dbReference type="Gene3D" id="3.30.360.10">
    <property type="entry name" value="Dihydrodipicolinate Reductase, domain 2"/>
    <property type="match status" value="1"/>
</dbReference>
<dbReference type="GO" id="GO:0016491">
    <property type="term" value="F:oxidoreductase activity"/>
    <property type="evidence" value="ECO:0007669"/>
    <property type="project" value="UniProtKB-KW"/>
</dbReference>
<dbReference type="SUPFAM" id="SSF51735">
    <property type="entry name" value="NAD(P)-binding Rossmann-fold domains"/>
    <property type="match status" value="1"/>
</dbReference>
<keyword evidence="5" id="KW-1185">Reference proteome</keyword>
<organism evidence="4 5">
    <name type="scientific">Dacryopinax primogenitus (strain DJM 731)</name>
    <name type="common">Brown rot fungus</name>
    <dbReference type="NCBI Taxonomy" id="1858805"/>
    <lineage>
        <taxon>Eukaryota</taxon>
        <taxon>Fungi</taxon>
        <taxon>Dikarya</taxon>
        <taxon>Basidiomycota</taxon>
        <taxon>Agaricomycotina</taxon>
        <taxon>Dacrymycetes</taxon>
        <taxon>Dacrymycetales</taxon>
        <taxon>Dacrymycetaceae</taxon>
        <taxon>Dacryopinax</taxon>
    </lineage>
</organism>